<protein>
    <submittedName>
        <fullName evidence="2">Helix-turn-helix protein</fullName>
    </submittedName>
</protein>
<feature type="domain" description="Helix-turn-helix" evidence="1">
    <location>
        <begin position="58"/>
        <end position="107"/>
    </location>
</feature>
<dbReference type="EMBL" id="QKZR01000002">
    <property type="protein sequence ID" value="PZX41088.1"/>
    <property type="molecule type" value="Genomic_DNA"/>
</dbReference>
<evidence type="ECO:0000259" key="1">
    <source>
        <dbReference type="Pfam" id="PF12728"/>
    </source>
</evidence>
<evidence type="ECO:0000313" key="2">
    <source>
        <dbReference type="EMBL" id="PZX41088.1"/>
    </source>
</evidence>
<dbReference type="RefSeq" id="WP_015362627.1">
    <property type="nucleotide sequence ID" value="NZ_QKZR01000002.1"/>
</dbReference>
<keyword evidence="3" id="KW-1185">Reference proteome</keyword>
<accession>A0ABX5PYP8</accession>
<evidence type="ECO:0000313" key="3">
    <source>
        <dbReference type="Proteomes" id="UP000248584"/>
    </source>
</evidence>
<sequence>MSEIAISRQGTQNAINLVIDSMAQLFSERVSEKLKETGFFPVQEIEVKAESDPNEDELLKVQDVMDILKVKKGAIYDWRKKGILVPDSYVGRSPRYKRSTINDYVNTKTPMI</sequence>
<gene>
    <name evidence="2" type="ORF">LX97_01869</name>
</gene>
<dbReference type="Pfam" id="PF12728">
    <property type="entry name" value="HTH_17"/>
    <property type="match status" value="1"/>
</dbReference>
<dbReference type="InterPro" id="IPR041657">
    <property type="entry name" value="HTH_17"/>
</dbReference>
<proteinExistence type="predicted"/>
<comment type="caution">
    <text evidence="2">The sequence shown here is derived from an EMBL/GenBank/DDBJ whole genome shotgun (WGS) entry which is preliminary data.</text>
</comment>
<reference evidence="2 3" key="1">
    <citation type="submission" date="2018-06" db="EMBL/GenBank/DDBJ databases">
        <title>Genomic Encyclopedia of Archaeal and Bacterial Type Strains, Phase II (KMG-II): from individual species to whole genera.</title>
        <authorList>
            <person name="Goeker M."/>
        </authorList>
    </citation>
    <scope>NUCLEOTIDE SEQUENCE [LARGE SCALE GENOMIC DNA]</scope>
    <source>
        <strain evidence="2 3">DSM 17205</strain>
    </source>
</reference>
<organism evidence="2 3">
    <name type="scientific">Nonlabens dokdonensis</name>
    <dbReference type="NCBI Taxonomy" id="328515"/>
    <lineage>
        <taxon>Bacteria</taxon>
        <taxon>Pseudomonadati</taxon>
        <taxon>Bacteroidota</taxon>
        <taxon>Flavobacteriia</taxon>
        <taxon>Flavobacteriales</taxon>
        <taxon>Flavobacteriaceae</taxon>
        <taxon>Nonlabens</taxon>
    </lineage>
</organism>
<dbReference type="Proteomes" id="UP000248584">
    <property type="component" value="Unassembled WGS sequence"/>
</dbReference>
<name>A0ABX5PYP8_9FLAO</name>